<dbReference type="Gene3D" id="1.10.10.2910">
    <property type="match status" value="1"/>
</dbReference>
<comment type="caution">
    <text evidence="2">The sequence shown here is derived from an EMBL/GenBank/DDBJ whole genome shotgun (WGS) entry which is preliminary data.</text>
</comment>
<sequence>MAEPQVLNDPLVIGGADGLRCVLSWLDDYGTNGPVARTWGDLQLWVRDTLIWGNPAGNGGRPQGIRWSWIDLLEYLAIAWPYLEEEETHPIDFATLFEAPKHLGELRGRARLRWRSLPEEQVEEEEEQLDDFLLAHDLGQALKGAYPPSLLLLRHGHQMRAATREKEWALRYADSMSTLEALSERIAYRLSDLDDTRSKLALERWQARDQLQTLSRLEAATGLDQETLEQVWPGAITDANVPYRLKAAARMAGPYLTEDALRALLAELAQVPAGAARGLSHPRRLAAEVMATHEADEPYVQGYRLAGYLREKLNLGDDRADPEGLLGSWQVTVKDIHLPTEALDAIAVLSQEHQPMVFINTRGLRSRFPTGRRVSLAHELCHLLIDTQGALPAVEVLGGRVPQDVEKRANAFAAELLLPRSRAREITRKQLESADTEETRQAAIEAALDDLAQRFEVSHETAAWQIRNSTVLPEAQADSLQPYLKSLWQPS</sequence>
<dbReference type="PANTHER" id="PTHR43236:SF1">
    <property type="entry name" value="BLL7220 PROTEIN"/>
    <property type="match status" value="1"/>
</dbReference>
<protein>
    <recommendedName>
        <fullName evidence="1">IrrE N-terminal-like domain-containing protein</fullName>
    </recommendedName>
</protein>
<feature type="domain" description="IrrE N-terminal-like" evidence="1">
    <location>
        <begin position="353"/>
        <end position="463"/>
    </location>
</feature>
<dbReference type="Proteomes" id="UP000748752">
    <property type="component" value="Unassembled WGS sequence"/>
</dbReference>
<dbReference type="InterPro" id="IPR010359">
    <property type="entry name" value="IrrE_HExxH"/>
</dbReference>
<dbReference type="EMBL" id="NRRV01000022">
    <property type="protein sequence ID" value="MBK1631147.1"/>
    <property type="molecule type" value="Genomic_DNA"/>
</dbReference>
<dbReference type="PANTHER" id="PTHR43236">
    <property type="entry name" value="ANTITOXIN HIGA1"/>
    <property type="match status" value="1"/>
</dbReference>
<evidence type="ECO:0000313" key="2">
    <source>
        <dbReference type="EMBL" id="MBK1631147.1"/>
    </source>
</evidence>
<reference evidence="2 3" key="1">
    <citation type="journal article" date="2020" name="Microorganisms">
        <title>Osmotic Adaptation and Compatible Solute Biosynthesis of Phototrophic Bacteria as Revealed from Genome Analyses.</title>
        <authorList>
            <person name="Imhoff J.F."/>
            <person name="Rahn T."/>
            <person name="Kunzel S."/>
            <person name="Keller A."/>
            <person name="Neulinger S.C."/>
        </authorList>
    </citation>
    <scope>NUCLEOTIDE SEQUENCE [LARGE SCALE GENOMIC DNA]</scope>
    <source>
        <strain evidence="2 3">DSM 6210</strain>
    </source>
</reference>
<gene>
    <name evidence="2" type="ORF">CKO31_10410</name>
</gene>
<evidence type="ECO:0000313" key="3">
    <source>
        <dbReference type="Proteomes" id="UP000748752"/>
    </source>
</evidence>
<name>A0ABS1CGV1_9GAMM</name>
<organism evidence="2 3">
    <name type="scientific">Thiohalocapsa halophila</name>
    <dbReference type="NCBI Taxonomy" id="69359"/>
    <lineage>
        <taxon>Bacteria</taxon>
        <taxon>Pseudomonadati</taxon>
        <taxon>Pseudomonadota</taxon>
        <taxon>Gammaproteobacteria</taxon>
        <taxon>Chromatiales</taxon>
        <taxon>Chromatiaceae</taxon>
        <taxon>Thiohalocapsa</taxon>
    </lineage>
</organism>
<dbReference type="InterPro" id="IPR052345">
    <property type="entry name" value="Rad_response_metalloprotease"/>
</dbReference>
<evidence type="ECO:0000259" key="1">
    <source>
        <dbReference type="Pfam" id="PF06114"/>
    </source>
</evidence>
<proteinExistence type="predicted"/>
<dbReference type="RefSeq" id="WP_200236882.1">
    <property type="nucleotide sequence ID" value="NZ_NRRV01000022.1"/>
</dbReference>
<accession>A0ABS1CGV1</accession>
<dbReference type="Pfam" id="PF06114">
    <property type="entry name" value="Peptidase_M78"/>
    <property type="match status" value="1"/>
</dbReference>
<keyword evidence="3" id="KW-1185">Reference proteome</keyword>